<dbReference type="Gene3D" id="3.40.50.720">
    <property type="entry name" value="NAD(P)-binding Rossmann-like Domain"/>
    <property type="match status" value="1"/>
</dbReference>
<evidence type="ECO:0000259" key="2">
    <source>
        <dbReference type="SMART" id="SM00829"/>
    </source>
</evidence>
<keyword evidence="1" id="KW-0560">Oxidoreductase</keyword>
<dbReference type="SMART" id="SM00829">
    <property type="entry name" value="PKS_ER"/>
    <property type="match status" value="1"/>
</dbReference>
<dbReference type="Gene3D" id="3.90.180.10">
    <property type="entry name" value="Medium-chain alcohol dehydrogenases, catalytic domain"/>
    <property type="match status" value="1"/>
</dbReference>
<dbReference type="GO" id="GO:0016628">
    <property type="term" value="F:oxidoreductase activity, acting on the CH-CH group of donors, NAD or NADP as acceptor"/>
    <property type="evidence" value="ECO:0007669"/>
    <property type="project" value="InterPro"/>
</dbReference>
<dbReference type="InterPro" id="IPR013149">
    <property type="entry name" value="ADH-like_C"/>
</dbReference>
<dbReference type="EMBL" id="CP159578">
    <property type="protein sequence ID" value="XCJ77901.1"/>
    <property type="molecule type" value="Genomic_DNA"/>
</dbReference>
<dbReference type="PANTHER" id="PTHR43205:SF7">
    <property type="entry name" value="PROSTAGLANDIN REDUCTASE 1"/>
    <property type="match status" value="1"/>
</dbReference>
<dbReference type="RefSeq" id="WP_353978937.1">
    <property type="nucleotide sequence ID" value="NZ_CP159578.1"/>
</dbReference>
<protein>
    <submittedName>
        <fullName evidence="3">NADP-dependent oxidoreductase</fullName>
    </submittedName>
</protein>
<dbReference type="PANTHER" id="PTHR43205">
    <property type="entry name" value="PROSTAGLANDIN REDUCTASE"/>
    <property type="match status" value="1"/>
</dbReference>
<dbReference type="InterPro" id="IPR041694">
    <property type="entry name" value="ADH_N_2"/>
</dbReference>
<gene>
    <name evidence="3" type="ORF">ABV408_10590</name>
</gene>
<dbReference type="AlphaFoldDB" id="A0AB74UBN4"/>
<dbReference type="Pfam" id="PF16884">
    <property type="entry name" value="ADH_N_2"/>
    <property type="match status" value="1"/>
</dbReference>
<evidence type="ECO:0000313" key="3">
    <source>
        <dbReference type="EMBL" id="XCJ77901.1"/>
    </source>
</evidence>
<organism evidence="3">
    <name type="scientific">Salinicola endophyticus</name>
    <dbReference type="NCBI Taxonomy" id="1949083"/>
    <lineage>
        <taxon>Bacteria</taxon>
        <taxon>Pseudomonadati</taxon>
        <taxon>Pseudomonadota</taxon>
        <taxon>Gammaproteobacteria</taxon>
        <taxon>Oceanospirillales</taxon>
        <taxon>Halomonadaceae</taxon>
        <taxon>Salinicola</taxon>
    </lineage>
</organism>
<dbReference type="InterPro" id="IPR020843">
    <property type="entry name" value="ER"/>
</dbReference>
<feature type="domain" description="Enoyl reductase (ER)" evidence="2">
    <location>
        <begin position="15"/>
        <end position="331"/>
    </location>
</feature>
<reference evidence="3" key="1">
    <citation type="submission" date="2024-06" db="EMBL/GenBank/DDBJ databases">
        <title>Complete genome of Salinicola endophyticus HNIBRBA4755.</title>
        <authorList>
            <person name="Shin S.Y."/>
            <person name="Kang H."/>
            <person name="Song J."/>
        </authorList>
    </citation>
    <scope>NUCLEOTIDE SEQUENCE</scope>
    <source>
        <strain evidence="3">HNIBRBA4755</strain>
    </source>
</reference>
<dbReference type="SUPFAM" id="SSF50129">
    <property type="entry name" value="GroES-like"/>
    <property type="match status" value="1"/>
</dbReference>
<name>A0AB74UBN4_9GAMM</name>
<dbReference type="InterPro" id="IPR036291">
    <property type="entry name" value="NAD(P)-bd_dom_sf"/>
</dbReference>
<evidence type="ECO:0000256" key="1">
    <source>
        <dbReference type="ARBA" id="ARBA00023002"/>
    </source>
</evidence>
<accession>A0AB74UBN4</accession>
<dbReference type="InterPro" id="IPR045010">
    <property type="entry name" value="MDR_fam"/>
</dbReference>
<dbReference type="InterPro" id="IPR011032">
    <property type="entry name" value="GroES-like_sf"/>
</dbReference>
<dbReference type="FunFam" id="3.40.50.720:FF:000121">
    <property type="entry name" value="Prostaglandin reductase 2"/>
    <property type="match status" value="1"/>
</dbReference>
<proteinExistence type="predicted"/>
<dbReference type="CDD" id="cd05288">
    <property type="entry name" value="PGDH"/>
    <property type="match status" value="1"/>
</dbReference>
<dbReference type="SUPFAM" id="SSF51735">
    <property type="entry name" value="NAD(P)-binding Rossmann-fold domains"/>
    <property type="match status" value="1"/>
</dbReference>
<sequence length="340" mass="36629">MATSRYIALTEIPQGLPRENQFVLREQPLAPLAEGEVRVRNLWLSVDPYMRGRMSGVTTYVEPYALDAPMDGGAVGEVVASMDSRYAPGDLVRHMAGWRDVAQLSADQVELLPEHDVPPQAYLGVLGMPGMTAWTGLNRIAQMQPGERVLVSAASGAVGSLAVQLALAAGCQVVGVAGSDAKCEWLEGLGARAVNYRGKDVEALTQALAEAAPEGIDVYYENVGGPLLDAALANLRDHARIAVCGLIDRYNDAQAGDGPRNLNRLLFRKARMEGFIVAEHWAHYPTFLAEVAPQVAAGKMRYRETVIEGLERTPEAFLKLFSGDNEGKMLVKLDASAADV</sequence>
<dbReference type="Pfam" id="PF00107">
    <property type="entry name" value="ADH_zinc_N"/>
    <property type="match status" value="1"/>
</dbReference>